<dbReference type="Proteomes" id="UP000235116">
    <property type="component" value="Chromosome"/>
</dbReference>
<dbReference type="InterPro" id="IPR052340">
    <property type="entry name" value="RNase_Y/CdgJ"/>
</dbReference>
<dbReference type="AlphaFoldDB" id="A0A2K9LPM4"/>
<dbReference type="EMBL" id="CP022684">
    <property type="protein sequence ID" value="AUM14278.1"/>
    <property type="molecule type" value="Genomic_DNA"/>
</dbReference>
<dbReference type="PANTHER" id="PTHR33525:SF3">
    <property type="entry name" value="RIBONUCLEASE Y"/>
    <property type="match status" value="1"/>
</dbReference>
<organism evidence="3 4">
    <name type="scientific">Ketobacter alkanivorans</name>
    <dbReference type="NCBI Taxonomy" id="1917421"/>
    <lineage>
        <taxon>Bacteria</taxon>
        <taxon>Pseudomonadati</taxon>
        <taxon>Pseudomonadota</taxon>
        <taxon>Gammaproteobacteria</taxon>
        <taxon>Pseudomonadales</taxon>
        <taxon>Ketobacteraceae</taxon>
        <taxon>Ketobacter</taxon>
    </lineage>
</organism>
<dbReference type="InterPro" id="IPR014710">
    <property type="entry name" value="RmlC-like_jellyroll"/>
</dbReference>
<dbReference type="PANTHER" id="PTHR33525">
    <property type="match status" value="1"/>
</dbReference>
<dbReference type="InterPro" id="IPR013976">
    <property type="entry name" value="HDOD"/>
</dbReference>
<evidence type="ECO:0000259" key="2">
    <source>
        <dbReference type="PROSITE" id="PS51833"/>
    </source>
</evidence>
<dbReference type="PROSITE" id="PS50042">
    <property type="entry name" value="CNMP_BINDING_3"/>
    <property type="match status" value="1"/>
</dbReference>
<proteinExistence type="predicted"/>
<dbReference type="RefSeq" id="WP_101895652.1">
    <property type="nucleotide sequence ID" value="NZ_CP022684.1"/>
</dbReference>
<evidence type="ECO:0008006" key="5">
    <source>
        <dbReference type="Google" id="ProtNLM"/>
    </source>
</evidence>
<protein>
    <recommendedName>
        <fullName evidence="5">HDOD domain-containing protein</fullName>
    </recommendedName>
</protein>
<evidence type="ECO:0000313" key="3">
    <source>
        <dbReference type="EMBL" id="AUM14278.1"/>
    </source>
</evidence>
<dbReference type="InterPro" id="IPR000595">
    <property type="entry name" value="cNMP-bd_dom"/>
</dbReference>
<dbReference type="SUPFAM" id="SSF109604">
    <property type="entry name" value="HD-domain/PDEase-like"/>
    <property type="match status" value="1"/>
</dbReference>
<dbReference type="Gene3D" id="1.10.3210.10">
    <property type="entry name" value="Hypothetical protein af1432"/>
    <property type="match status" value="1"/>
</dbReference>
<feature type="domain" description="HDOD" evidence="2">
    <location>
        <begin position="149"/>
        <end position="336"/>
    </location>
</feature>
<dbReference type="Gene3D" id="2.60.120.10">
    <property type="entry name" value="Jelly Rolls"/>
    <property type="match status" value="1"/>
</dbReference>
<dbReference type="OrthoDB" id="598113at2"/>
<dbReference type="CDD" id="cd00077">
    <property type="entry name" value="HDc"/>
    <property type="match status" value="1"/>
</dbReference>
<gene>
    <name evidence="3" type="ORF">Kalk_18425</name>
</gene>
<dbReference type="Pfam" id="PF08668">
    <property type="entry name" value="HDOD"/>
    <property type="match status" value="1"/>
</dbReference>
<dbReference type="InterPro" id="IPR003607">
    <property type="entry name" value="HD/PDEase_dom"/>
</dbReference>
<feature type="domain" description="Cyclic nucleotide-binding" evidence="1">
    <location>
        <begin position="11"/>
        <end position="110"/>
    </location>
</feature>
<keyword evidence="4" id="KW-1185">Reference proteome</keyword>
<dbReference type="InterPro" id="IPR018490">
    <property type="entry name" value="cNMP-bd_dom_sf"/>
</dbReference>
<reference evidence="4" key="1">
    <citation type="submission" date="2017-08" db="EMBL/GenBank/DDBJ databases">
        <title>Direct submision.</title>
        <authorList>
            <person name="Kim S.-J."/>
            <person name="Rhee S.-K."/>
        </authorList>
    </citation>
    <scope>NUCLEOTIDE SEQUENCE [LARGE SCALE GENOMIC DNA]</scope>
    <source>
        <strain evidence="4">GI5</strain>
    </source>
</reference>
<dbReference type="KEGG" id="kak:Kalk_18425"/>
<evidence type="ECO:0000313" key="4">
    <source>
        <dbReference type="Proteomes" id="UP000235116"/>
    </source>
</evidence>
<dbReference type="PROSITE" id="PS51833">
    <property type="entry name" value="HDOD"/>
    <property type="match status" value="1"/>
</dbReference>
<accession>A0A2K9LPM4</accession>
<dbReference type="SUPFAM" id="SSF51206">
    <property type="entry name" value="cAMP-binding domain-like"/>
    <property type="match status" value="1"/>
</dbReference>
<sequence>MNTEKLKQFDLLRHLSDEQLIMLANNSITLRLGPGDVLAEVGSSDPFEYFLLAGELDLLNPHDHSVKTIVAGGTDALGPIAHKRPREVGVNAHSNAAVLKVDLTALKELLKQAPGDSYAVRQALREDQPEDKQLLLDIYSDLRNNKLVLPSLPEVAVRIRRMIDEGTNSAKKISQAVNTDPSIAAKLIRAANSPLFRGTKEFETSAQAIVRLGMQTTKQLVTSFTVKELFKAEAPLLKQRMDTLWQHSIEIAAISYVLANNIRGLDPDQGLLAGLLHDIGVVPILMYADQYPTLAGDAQQLEKTIKELKPELGSVILKRWGFNEEMVASSVHSEDWRYQHDGEADIADLVIVAHLHHMMLDEERMKKLAKVPAFKRLFPGESDPAILSAIMEQAKSQLEDTRQLLVA</sequence>
<name>A0A2K9LPM4_9GAMM</name>
<evidence type="ECO:0000259" key="1">
    <source>
        <dbReference type="PROSITE" id="PS50042"/>
    </source>
</evidence>